<keyword evidence="2" id="KW-1185">Reference proteome</keyword>
<evidence type="ECO:0008006" key="3">
    <source>
        <dbReference type="Google" id="ProtNLM"/>
    </source>
</evidence>
<evidence type="ECO:0000313" key="1">
    <source>
        <dbReference type="EMBL" id="UOE33299.1"/>
    </source>
</evidence>
<proteinExistence type="predicted"/>
<dbReference type="EMBL" id="CP094534">
    <property type="protein sequence ID" value="UOE33299.1"/>
    <property type="molecule type" value="Genomic_DNA"/>
</dbReference>
<evidence type="ECO:0000313" key="2">
    <source>
        <dbReference type="Proteomes" id="UP000831390"/>
    </source>
</evidence>
<accession>A0ABY4B3D8</accession>
<dbReference type="Proteomes" id="UP000831390">
    <property type="component" value="Chromosome"/>
</dbReference>
<dbReference type="RefSeq" id="WP_243512988.1">
    <property type="nucleotide sequence ID" value="NZ_CP094534.1"/>
</dbReference>
<reference evidence="1 2" key="1">
    <citation type="submission" date="2022-03" db="EMBL/GenBank/DDBJ databases">
        <title>Hymenobactersp. isolated from the air.</title>
        <authorList>
            <person name="Won M."/>
            <person name="Kwon S.-W."/>
        </authorList>
    </citation>
    <scope>NUCLEOTIDE SEQUENCE [LARGE SCALE GENOMIC DNA]</scope>
    <source>
        <strain evidence="1 2">KACC 22596</strain>
    </source>
</reference>
<organism evidence="1 2">
    <name type="scientific">Hymenobacter monticola</name>
    <dbReference type="NCBI Taxonomy" id="1705399"/>
    <lineage>
        <taxon>Bacteria</taxon>
        <taxon>Pseudomonadati</taxon>
        <taxon>Bacteroidota</taxon>
        <taxon>Cytophagia</taxon>
        <taxon>Cytophagales</taxon>
        <taxon>Hymenobacteraceae</taxon>
        <taxon>Hymenobacter</taxon>
    </lineage>
</organism>
<gene>
    <name evidence="1" type="ORF">MTP16_19505</name>
</gene>
<name>A0ABY4B3D8_9BACT</name>
<protein>
    <recommendedName>
        <fullName evidence="3">DUF4177 domain-containing protein</fullName>
    </recommendedName>
</protein>
<sequence>MQYKVVPFTASIGNSETAEHAAAQLEQLVTQYAASGWYYVRIERVYTTRAGTNGCFGLGATPATNTSVSMVVFQSQPA</sequence>